<reference evidence="7 8" key="1">
    <citation type="submission" date="2018-02" db="EMBL/GenBank/DDBJ databases">
        <title>Complete genome of Nitrosopumilus ureaphilus PS0.</title>
        <authorList>
            <person name="Qin W."/>
            <person name="Zheng Y."/>
            <person name="Stahl D.A."/>
        </authorList>
    </citation>
    <scope>NUCLEOTIDE SEQUENCE [LARGE SCALE GENOMIC DNA]</scope>
    <source>
        <strain evidence="7 8">PS0</strain>
    </source>
</reference>
<dbReference type="KEGG" id="nue:C5F50_08485"/>
<keyword evidence="2" id="KW-0540">Nuclease</keyword>
<keyword evidence="3" id="KW-0255">Endonuclease</keyword>
<keyword evidence="5" id="KW-0694">RNA-binding</keyword>
<keyword evidence="1" id="KW-1277">Toxin-antitoxin system</keyword>
<dbReference type="Gene3D" id="3.30.920.30">
    <property type="entry name" value="Hypothetical protein"/>
    <property type="match status" value="1"/>
</dbReference>
<evidence type="ECO:0000256" key="3">
    <source>
        <dbReference type="ARBA" id="ARBA00022759"/>
    </source>
</evidence>
<evidence type="ECO:0000256" key="1">
    <source>
        <dbReference type="ARBA" id="ARBA00022649"/>
    </source>
</evidence>
<keyword evidence="4" id="KW-0378">Hydrolase</keyword>
<protein>
    <recommendedName>
        <fullName evidence="9">Addiction module toxin, HicA family</fullName>
    </recommendedName>
</protein>
<organism evidence="7 8">
    <name type="scientific">Nitrosopumilus ureiphilus</name>
    <dbReference type="NCBI Taxonomy" id="1470067"/>
    <lineage>
        <taxon>Archaea</taxon>
        <taxon>Nitrososphaerota</taxon>
        <taxon>Nitrososphaeria</taxon>
        <taxon>Nitrosopumilales</taxon>
        <taxon>Nitrosopumilaceae</taxon>
        <taxon>Nitrosopumilus</taxon>
    </lineage>
</organism>
<evidence type="ECO:0000256" key="4">
    <source>
        <dbReference type="ARBA" id="ARBA00022801"/>
    </source>
</evidence>
<dbReference type="GO" id="GO:0003729">
    <property type="term" value="F:mRNA binding"/>
    <property type="evidence" value="ECO:0007669"/>
    <property type="project" value="InterPro"/>
</dbReference>
<dbReference type="GO" id="GO:0016787">
    <property type="term" value="F:hydrolase activity"/>
    <property type="evidence" value="ECO:0007669"/>
    <property type="project" value="UniProtKB-KW"/>
</dbReference>
<accession>A0A7D5REJ5</accession>
<dbReference type="Pfam" id="PF07927">
    <property type="entry name" value="HicA_toxin"/>
    <property type="match status" value="1"/>
</dbReference>
<evidence type="ECO:0000313" key="7">
    <source>
        <dbReference type="EMBL" id="QLH07103.1"/>
    </source>
</evidence>
<evidence type="ECO:0008006" key="9">
    <source>
        <dbReference type="Google" id="ProtNLM"/>
    </source>
</evidence>
<dbReference type="InterPro" id="IPR038570">
    <property type="entry name" value="HicA_sf"/>
</dbReference>
<evidence type="ECO:0000256" key="2">
    <source>
        <dbReference type="ARBA" id="ARBA00022722"/>
    </source>
</evidence>
<evidence type="ECO:0000256" key="5">
    <source>
        <dbReference type="ARBA" id="ARBA00022884"/>
    </source>
</evidence>
<proteinExistence type="predicted"/>
<dbReference type="EMBL" id="CP026995">
    <property type="protein sequence ID" value="QLH07103.1"/>
    <property type="molecule type" value="Genomic_DNA"/>
</dbReference>
<evidence type="ECO:0000256" key="6">
    <source>
        <dbReference type="ARBA" id="ARBA00023016"/>
    </source>
</evidence>
<name>A0A7D5REJ5_9ARCH</name>
<gene>
    <name evidence="7" type="ORF">C5F50_08485</name>
</gene>
<dbReference type="GO" id="GO:0004519">
    <property type="term" value="F:endonuclease activity"/>
    <property type="evidence" value="ECO:0007669"/>
    <property type="project" value="UniProtKB-KW"/>
</dbReference>
<dbReference type="Proteomes" id="UP000509478">
    <property type="component" value="Chromosome"/>
</dbReference>
<dbReference type="InterPro" id="IPR012933">
    <property type="entry name" value="HicA_mRNA_interferase"/>
</dbReference>
<dbReference type="AlphaFoldDB" id="A0A7D5REJ5"/>
<keyword evidence="6" id="KW-0346">Stress response</keyword>
<evidence type="ECO:0000313" key="8">
    <source>
        <dbReference type="Proteomes" id="UP000509478"/>
    </source>
</evidence>
<keyword evidence="8" id="KW-1185">Reference proteome</keyword>
<dbReference type="SUPFAM" id="SSF54786">
    <property type="entry name" value="YcfA/nrd intein domain"/>
    <property type="match status" value="1"/>
</dbReference>
<sequence length="87" mass="10155">MRKKPNQIKKSSLRLQIESKKPQLARCHKGIKQIRYSVNRQRGSHIILQNKNGNIVPVPRHSPIKESTLKLILEQAEISKDDFLKYI</sequence>